<comment type="caution">
    <text evidence="8">The sequence shown here is derived from an EMBL/GenBank/DDBJ whole genome shotgun (WGS) entry which is preliminary data.</text>
</comment>
<reference evidence="8 9" key="1">
    <citation type="journal article" date="2018" name="Nat. Ecol. Evol.">
        <title>Shark genomes provide insights into elasmobranch evolution and the origin of vertebrates.</title>
        <authorList>
            <person name="Hara Y"/>
            <person name="Yamaguchi K"/>
            <person name="Onimaru K"/>
            <person name="Kadota M"/>
            <person name="Koyanagi M"/>
            <person name="Keeley SD"/>
            <person name="Tatsumi K"/>
            <person name="Tanaka K"/>
            <person name="Motone F"/>
            <person name="Kageyama Y"/>
            <person name="Nozu R"/>
            <person name="Adachi N"/>
            <person name="Nishimura O"/>
            <person name="Nakagawa R"/>
            <person name="Tanegashima C"/>
            <person name="Kiyatake I"/>
            <person name="Matsumoto R"/>
            <person name="Murakumo K"/>
            <person name="Nishida K"/>
            <person name="Terakita A"/>
            <person name="Kuratani S"/>
            <person name="Sato K"/>
            <person name="Hyodo S Kuraku.S."/>
        </authorList>
    </citation>
    <scope>NUCLEOTIDE SEQUENCE [LARGE SCALE GENOMIC DNA]</scope>
</reference>
<evidence type="ECO:0000256" key="3">
    <source>
        <dbReference type="ARBA" id="ARBA00022553"/>
    </source>
</evidence>
<dbReference type="PROSITE" id="PS51511">
    <property type="entry name" value="FIP_RBD"/>
    <property type="match status" value="1"/>
</dbReference>
<dbReference type="InterPro" id="IPR037245">
    <property type="entry name" value="FIP-RBD_C_sf"/>
</dbReference>
<name>A0A401PTX5_SCYTO</name>
<dbReference type="FunFam" id="1.20.5.2440:FF:000002">
    <property type="entry name" value="rab11 family-interacting protein 2 isoform X1"/>
    <property type="match status" value="1"/>
</dbReference>
<evidence type="ECO:0000256" key="6">
    <source>
        <dbReference type="SAM" id="MobiDB-lite"/>
    </source>
</evidence>
<gene>
    <name evidence="8" type="ORF">scyTo_0016581</name>
</gene>
<dbReference type="GO" id="GO:0005768">
    <property type="term" value="C:endosome"/>
    <property type="evidence" value="ECO:0007669"/>
    <property type="project" value="UniProtKB-SubCell"/>
</dbReference>
<feature type="compositionally biased region" description="Basic and acidic residues" evidence="6">
    <location>
        <begin position="186"/>
        <end position="195"/>
    </location>
</feature>
<evidence type="ECO:0000256" key="1">
    <source>
        <dbReference type="ARBA" id="ARBA00004177"/>
    </source>
</evidence>
<sequence length="360" mass="37832">MRVPSSEGALNPEPLSAEIRKLAPTPAPSNVAQVTVTDDSPHTPEEIPGEDLPPCEGGIDYGVQPLTAAHELGNADFAPGLGSPDEDSLTGGQEENERSMTPSGIADRPSAISPRRAYEAGAQGYPVAEVETGDLPVKAEGSAGGGRATHTAGNAGWLGSPPSLSEPATNLLAHEMLGHTPPPDPIEDHVADLERLGALQPGATGRSTGGNSGVQETPASDTIVTEERGPFDLSPALGDRSEDVDISVGFLQGDDLVTKPDSSDHFTLSSSEESPIERKPETSGSSVADYDPSDPAAAYAQLTHDELIQLVLKQRDVISKKDSHVRELESYIDNLLVRVMEETPGILRVVCQPNRQAERV</sequence>
<dbReference type="OrthoDB" id="8956628at2759"/>
<keyword evidence="9" id="KW-1185">Reference proteome</keyword>
<dbReference type="GO" id="GO:0031267">
    <property type="term" value="F:small GTPase binding"/>
    <property type="evidence" value="ECO:0007669"/>
    <property type="project" value="InterPro"/>
</dbReference>
<evidence type="ECO:0000313" key="9">
    <source>
        <dbReference type="Proteomes" id="UP000288216"/>
    </source>
</evidence>
<dbReference type="EMBL" id="BFAA01010100">
    <property type="protein sequence ID" value="GCB76590.1"/>
    <property type="molecule type" value="Genomic_DNA"/>
</dbReference>
<dbReference type="AlphaFoldDB" id="A0A401PTX5"/>
<protein>
    <recommendedName>
        <fullName evidence="7">FIP-RBD domain-containing protein</fullName>
    </recommendedName>
</protein>
<proteinExistence type="predicted"/>
<evidence type="ECO:0000256" key="4">
    <source>
        <dbReference type="ARBA" id="ARBA00022753"/>
    </source>
</evidence>
<dbReference type="InterPro" id="IPR037789">
    <property type="entry name" value="FIP_classI"/>
</dbReference>
<accession>A0A401PTX5</accession>
<evidence type="ECO:0000256" key="5">
    <source>
        <dbReference type="ARBA" id="ARBA00022927"/>
    </source>
</evidence>
<dbReference type="GO" id="GO:0015031">
    <property type="term" value="P:protein transport"/>
    <property type="evidence" value="ECO:0007669"/>
    <property type="project" value="UniProtKB-KW"/>
</dbReference>
<keyword evidence="3" id="KW-0597">Phosphoprotein</keyword>
<keyword evidence="4" id="KW-0967">Endosome</keyword>
<dbReference type="GO" id="GO:0045055">
    <property type="term" value="P:regulated exocytosis"/>
    <property type="evidence" value="ECO:0007669"/>
    <property type="project" value="TreeGrafter"/>
</dbReference>
<feature type="compositionally biased region" description="Polar residues" evidence="6">
    <location>
        <begin position="28"/>
        <end position="38"/>
    </location>
</feature>
<dbReference type="Proteomes" id="UP000288216">
    <property type="component" value="Unassembled WGS sequence"/>
</dbReference>
<keyword evidence="2" id="KW-0813">Transport</keyword>
<evidence type="ECO:0000256" key="2">
    <source>
        <dbReference type="ARBA" id="ARBA00022448"/>
    </source>
</evidence>
<organism evidence="8 9">
    <name type="scientific">Scyliorhinus torazame</name>
    <name type="common">Cloudy catshark</name>
    <name type="synonym">Catulus torazame</name>
    <dbReference type="NCBI Taxonomy" id="75743"/>
    <lineage>
        <taxon>Eukaryota</taxon>
        <taxon>Metazoa</taxon>
        <taxon>Chordata</taxon>
        <taxon>Craniata</taxon>
        <taxon>Vertebrata</taxon>
        <taxon>Chondrichthyes</taxon>
        <taxon>Elasmobranchii</taxon>
        <taxon>Galeomorphii</taxon>
        <taxon>Galeoidea</taxon>
        <taxon>Carcharhiniformes</taxon>
        <taxon>Scyliorhinidae</taxon>
        <taxon>Scyliorhinus</taxon>
    </lineage>
</organism>
<dbReference type="Gene3D" id="1.20.5.2440">
    <property type="match status" value="1"/>
</dbReference>
<feature type="region of interest" description="Disordered" evidence="6">
    <location>
        <begin position="254"/>
        <end position="293"/>
    </location>
</feature>
<dbReference type="PANTHER" id="PTHR15746">
    <property type="entry name" value="RAB11-RELATED"/>
    <property type="match status" value="1"/>
</dbReference>
<feature type="compositionally biased region" description="Polar residues" evidence="6">
    <location>
        <begin position="213"/>
        <end position="223"/>
    </location>
</feature>
<dbReference type="STRING" id="75743.A0A401PTX5"/>
<feature type="domain" description="FIP-RBD" evidence="7">
    <location>
        <begin position="288"/>
        <end position="350"/>
    </location>
</feature>
<dbReference type="SUPFAM" id="SSF144270">
    <property type="entry name" value="Eferin C-derminal domain-like"/>
    <property type="match status" value="1"/>
</dbReference>
<dbReference type="InterPro" id="IPR019018">
    <property type="entry name" value="Rab-bd_FIP-RBD"/>
</dbReference>
<feature type="region of interest" description="Disordered" evidence="6">
    <location>
        <begin position="1"/>
        <end position="240"/>
    </location>
</feature>
<comment type="subcellular location">
    <subcellularLocation>
        <location evidence="1">Endosome</location>
    </subcellularLocation>
</comment>
<dbReference type="Pfam" id="PF09457">
    <property type="entry name" value="RBD-FIP"/>
    <property type="match status" value="1"/>
</dbReference>
<evidence type="ECO:0000259" key="7">
    <source>
        <dbReference type="PROSITE" id="PS51511"/>
    </source>
</evidence>
<keyword evidence="5" id="KW-0653">Protein transport</keyword>
<evidence type="ECO:0000313" key="8">
    <source>
        <dbReference type="EMBL" id="GCB76590.1"/>
    </source>
</evidence>
<dbReference type="PANTHER" id="PTHR15746:SF22">
    <property type="entry name" value="RAB11 FAMILY-INTERACTING PROTEIN 1"/>
    <property type="match status" value="1"/>
</dbReference>